<dbReference type="GO" id="GO:0003677">
    <property type="term" value="F:DNA binding"/>
    <property type="evidence" value="ECO:0007669"/>
    <property type="project" value="UniProtKB-KW"/>
</dbReference>
<protein>
    <submittedName>
        <fullName evidence="11">PD-(D/E)XK nuclease family protein</fullName>
    </submittedName>
</protein>
<keyword evidence="3" id="KW-0227">DNA damage</keyword>
<dbReference type="Gene3D" id="3.40.50.300">
    <property type="entry name" value="P-loop containing nucleotide triphosphate hydrolases"/>
    <property type="match status" value="1"/>
</dbReference>
<keyword evidence="6" id="KW-0269">Exonuclease</keyword>
<keyword evidence="2" id="KW-0547">Nucleotide-binding</keyword>
<organism evidence="11 12">
    <name type="scientific">Candidatus Caccosoma faecigallinarum</name>
    <dbReference type="NCBI Taxonomy" id="2840720"/>
    <lineage>
        <taxon>Bacteria</taxon>
        <taxon>Bacillati</taxon>
        <taxon>Bacillota</taxon>
        <taxon>Bacillota incertae sedis</taxon>
        <taxon>Candidatus Caccosoma</taxon>
    </lineage>
</organism>
<dbReference type="AlphaFoldDB" id="A0A9D1KAW2"/>
<evidence type="ECO:0000256" key="8">
    <source>
        <dbReference type="ARBA" id="ARBA00023125"/>
    </source>
</evidence>
<dbReference type="Proteomes" id="UP000886893">
    <property type="component" value="Unassembled WGS sequence"/>
</dbReference>
<keyword evidence="7" id="KW-0067">ATP-binding</keyword>
<sequence length="593" mass="71107">MRIQDWQKFNEQHLVIVDKEQKEELVLSFFKHAFLPQFKIFTFEELKQFLTYSLSEELILQFAQKNQLSMENAWIYLNHLSYIQENKEYVSFRLQELQNLKKKNADLLATGKSHLQFLKGKTVVVYQNQKYFKEIETLCQVYQLKCLKVEDPKVSLKEKEVFCFDSIEEEVEYVAVSIAQLIEKGINPSKIKLCYAQDNLAYQIEKIFKFFRLPVVSKPSKYIEIPFYKQFLEILKLHSSVKEAMDCYQKQLENTIDEDKIQQLMTICNQWIHLKHEDFILVLEYYFKTHTINLFQAGMIEKISYHQKVSNDCYVFVLGLNQGIIPQSFKDEDFFSDVEKKELHLTTSEEKNQIELEDLKRFFAETKNLFMSYHLKENNKVCYPAILIDLWHFIVKRPTLSIYDSYSASYDQIKLADAYDKNTQNAMIKVLEENYLIDYCQYQNQFRIQNHQTFIDAIQKEKITLSYSTMNTFFQCPYQYYLSQICLFKDNQSTFNQEIGTLFHFILANEKETGFDWEKNYDHYFDNQRILSSKEKFYLTKLKKELQFLISFNHEMENHTHFKKTLCEQKLLVSYGNPMILPIKGFIDKMMIY</sequence>
<dbReference type="GO" id="GO:0005524">
    <property type="term" value="F:ATP binding"/>
    <property type="evidence" value="ECO:0007669"/>
    <property type="project" value="UniProtKB-KW"/>
</dbReference>
<dbReference type="EMBL" id="DVKI01000008">
    <property type="protein sequence ID" value="HIT16811.1"/>
    <property type="molecule type" value="Genomic_DNA"/>
</dbReference>
<evidence type="ECO:0000256" key="5">
    <source>
        <dbReference type="ARBA" id="ARBA00022806"/>
    </source>
</evidence>
<proteinExistence type="predicted"/>
<evidence type="ECO:0000259" key="10">
    <source>
        <dbReference type="Pfam" id="PF12705"/>
    </source>
</evidence>
<name>A0A9D1KAW2_9FIRM</name>
<evidence type="ECO:0000256" key="1">
    <source>
        <dbReference type="ARBA" id="ARBA00022722"/>
    </source>
</evidence>
<evidence type="ECO:0000256" key="2">
    <source>
        <dbReference type="ARBA" id="ARBA00022741"/>
    </source>
</evidence>
<keyword evidence="8" id="KW-0238">DNA-binding</keyword>
<keyword evidence="4" id="KW-0378">Hydrolase</keyword>
<feature type="non-terminal residue" evidence="11">
    <location>
        <position position="593"/>
    </location>
</feature>
<evidence type="ECO:0000256" key="4">
    <source>
        <dbReference type="ARBA" id="ARBA00022801"/>
    </source>
</evidence>
<evidence type="ECO:0000256" key="3">
    <source>
        <dbReference type="ARBA" id="ARBA00022763"/>
    </source>
</evidence>
<evidence type="ECO:0000313" key="11">
    <source>
        <dbReference type="EMBL" id="HIT16811.1"/>
    </source>
</evidence>
<evidence type="ECO:0000256" key="9">
    <source>
        <dbReference type="ARBA" id="ARBA00023204"/>
    </source>
</evidence>
<dbReference type="InterPro" id="IPR027417">
    <property type="entry name" value="P-loop_NTPase"/>
</dbReference>
<keyword evidence="5" id="KW-0347">Helicase</keyword>
<accession>A0A9D1KAW2</accession>
<dbReference type="InterPro" id="IPR038726">
    <property type="entry name" value="PDDEXK_AddAB-type"/>
</dbReference>
<dbReference type="GO" id="GO:0006281">
    <property type="term" value="P:DNA repair"/>
    <property type="evidence" value="ECO:0007669"/>
    <property type="project" value="UniProtKB-KW"/>
</dbReference>
<keyword evidence="9" id="KW-0234">DNA repair</keyword>
<evidence type="ECO:0000313" key="12">
    <source>
        <dbReference type="Proteomes" id="UP000886893"/>
    </source>
</evidence>
<comment type="caution">
    <text evidence="11">The sequence shown here is derived from an EMBL/GenBank/DDBJ whole genome shotgun (WGS) entry which is preliminary data.</text>
</comment>
<dbReference type="SUPFAM" id="SSF52540">
    <property type="entry name" value="P-loop containing nucleoside triphosphate hydrolases"/>
    <property type="match status" value="1"/>
</dbReference>
<gene>
    <name evidence="11" type="ORF">IAD04_00300</name>
</gene>
<evidence type="ECO:0000256" key="6">
    <source>
        <dbReference type="ARBA" id="ARBA00022839"/>
    </source>
</evidence>
<reference evidence="11" key="2">
    <citation type="journal article" date="2021" name="PeerJ">
        <title>Extensive microbial diversity within the chicken gut microbiome revealed by metagenomics and culture.</title>
        <authorList>
            <person name="Gilroy R."/>
            <person name="Ravi A."/>
            <person name="Getino M."/>
            <person name="Pursley I."/>
            <person name="Horton D.L."/>
            <person name="Alikhan N.F."/>
            <person name="Baker D."/>
            <person name="Gharbi K."/>
            <person name="Hall N."/>
            <person name="Watson M."/>
            <person name="Adriaenssens E.M."/>
            <person name="Foster-Nyarko E."/>
            <person name="Jarju S."/>
            <person name="Secka A."/>
            <person name="Antonio M."/>
            <person name="Oren A."/>
            <person name="Chaudhuri R.R."/>
            <person name="La Ragione R."/>
            <person name="Hildebrand F."/>
            <person name="Pallen M.J."/>
        </authorList>
    </citation>
    <scope>NUCLEOTIDE SEQUENCE</scope>
    <source>
        <strain evidence="11">14508</strain>
    </source>
</reference>
<dbReference type="GO" id="GO:0004527">
    <property type="term" value="F:exonuclease activity"/>
    <property type="evidence" value="ECO:0007669"/>
    <property type="project" value="UniProtKB-KW"/>
</dbReference>
<dbReference type="Pfam" id="PF12705">
    <property type="entry name" value="PDDEXK_1"/>
    <property type="match status" value="1"/>
</dbReference>
<reference evidence="11" key="1">
    <citation type="submission" date="2020-10" db="EMBL/GenBank/DDBJ databases">
        <authorList>
            <person name="Gilroy R."/>
        </authorList>
    </citation>
    <scope>NUCLEOTIDE SEQUENCE</scope>
    <source>
        <strain evidence="11">14508</strain>
    </source>
</reference>
<dbReference type="GO" id="GO:0004386">
    <property type="term" value="F:helicase activity"/>
    <property type="evidence" value="ECO:0007669"/>
    <property type="project" value="UniProtKB-KW"/>
</dbReference>
<feature type="domain" description="PD-(D/E)XK endonuclease-like" evidence="10">
    <location>
        <begin position="464"/>
        <end position="588"/>
    </location>
</feature>
<keyword evidence="1" id="KW-0540">Nuclease</keyword>
<evidence type="ECO:0000256" key="7">
    <source>
        <dbReference type="ARBA" id="ARBA00022840"/>
    </source>
</evidence>